<name>A0A2V2MS55_9EURY</name>
<dbReference type="InterPro" id="IPR050131">
    <property type="entry name" value="Peptidase_S8_subtilisin-like"/>
</dbReference>
<keyword evidence="12" id="KW-1185">Reference proteome</keyword>
<dbReference type="AlphaFoldDB" id="A0A2V2MS55"/>
<feature type="transmembrane region" description="Helical" evidence="8">
    <location>
        <begin position="12"/>
        <end position="33"/>
    </location>
</feature>
<dbReference type="GO" id="GO:0004252">
    <property type="term" value="F:serine-type endopeptidase activity"/>
    <property type="evidence" value="ECO:0007669"/>
    <property type="project" value="UniProtKB-UniRule"/>
</dbReference>
<dbReference type="SUPFAM" id="SSF52743">
    <property type="entry name" value="Subtilisin-like"/>
    <property type="match status" value="1"/>
</dbReference>
<dbReference type="InterPro" id="IPR034204">
    <property type="entry name" value="PfSUB1-like_cat_dom"/>
</dbReference>
<organism evidence="11 12">
    <name type="scientific">Methanospirillum stamsii</name>
    <dbReference type="NCBI Taxonomy" id="1277351"/>
    <lineage>
        <taxon>Archaea</taxon>
        <taxon>Methanobacteriati</taxon>
        <taxon>Methanobacteriota</taxon>
        <taxon>Stenosarchaea group</taxon>
        <taxon>Methanomicrobia</taxon>
        <taxon>Methanomicrobiales</taxon>
        <taxon>Methanospirillaceae</taxon>
        <taxon>Methanospirillum</taxon>
    </lineage>
</organism>
<dbReference type="Gene3D" id="3.40.50.200">
    <property type="entry name" value="Peptidase S8/S53 domain"/>
    <property type="match status" value="2"/>
</dbReference>
<dbReference type="PANTHER" id="PTHR43806">
    <property type="entry name" value="PEPTIDASE S8"/>
    <property type="match status" value="1"/>
</dbReference>
<protein>
    <recommendedName>
        <fullName evidence="13">Peptidase S8/S53 domain-containing protein</fullName>
    </recommendedName>
</protein>
<keyword evidence="8" id="KW-0812">Transmembrane</keyword>
<evidence type="ECO:0000256" key="4">
    <source>
        <dbReference type="ARBA" id="ARBA00022825"/>
    </source>
</evidence>
<keyword evidence="8" id="KW-0472">Membrane</keyword>
<dbReference type="InterPro" id="IPR015500">
    <property type="entry name" value="Peptidase_S8_subtilisin-rel"/>
</dbReference>
<evidence type="ECO:0000256" key="7">
    <source>
        <dbReference type="RuleBase" id="RU003355"/>
    </source>
</evidence>
<dbReference type="Pfam" id="PF00082">
    <property type="entry name" value="Peptidase_S8"/>
    <property type="match status" value="2"/>
</dbReference>
<evidence type="ECO:0000256" key="1">
    <source>
        <dbReference type="ARBA" id="ARBA00011073"/>
    </source>
</evidence>
<evidence type="ECO:0000256" key="8">
    <source>
        <dbReference type="SAM" id="Phobius"/>
    </source>
</evidence>
<accession>A0A2V2MS55</accession>
<reference evidence="11 12" key="1">
    <citation type="submission" date="2018-05" db="EMBL/GenBank/DDBJ databases">
        <title>Draft genome of Methanospirillum stamsii Pt1.</title>
        <authorList>
            <person name="Dueholm M.S."/>
            <person name="Nielsen P.H."/>
            <person name="Bakmann L.F."/>
            <person name="Otzen D.E."/>
        </authorList>
    </citation>
    <scope>NUCLEOTIDE SEQUENCE [LARGE SCALE GENOMIC DNA]</scope>
    <source>
        <strain evidence="11 12">Pt1</strain>
    </source>
</reference>
<dbReference type="Proteomes" id="UP000245934">
    <property type="component" value="Unassembled WGS sequence"/>
</dbReference>
<evidence type="ECO:0000259" key="10">
    <source>
        <dbReference type="Pfam" id="PF22148"/>
    </source>
</evidence>
<evidence type="ECO:0008006" key="13">
    <source>
        <dbReference type="Google" id="ProtNLM"/>
    </source>
</evidence>
<feature type="domain" description="Peptidase S8/S53" evidence="9">
    <location>
        <begin position="512"/>
        <end position="572"/>
    </location>
</feature>
<feature type="domain" description="Peptidase S8/S53" evidence="9">
    <location>
        <begin position="175"/>
        <end position="376"/>
    </location>
</feature>
<dbReference type="RefSeq" id="WP_109941800.1">
    <property type="nucleotide sequence ID" value="NZ_CP176366.1"/>
</dbReference>
<keyword evidence="3 6" id="KW-0378">Hydrolase</keyword>
<dbReference type="CDD" id="cd07473">
    <property type="entry name" value="Peptidases_S8_Subtilisin_like"/>
    <property type="match status" value="1"/>
</dbReference>
<evidence type="ECO:0000313" key="12">
    <source>
        <dbReference type="Proteomes" id="UP000245934"/>
    </source>
</evidence>
<dbReference type="InterPro" id="IPR023828">
    <property type="entry name" value="Peptidase_S8_Ser-AS"/>
</dbReference>
<sequence>MNEKILLTGMRIILICGIIALFTIPVTVAMPALPPGIPSSEQEEGTGYMPGFLLIKSSNSGINQNSDALTSAHATINAEIVRDFSAEGVKGLQLVALPDTISVEEAVSYYQNIPGVLYAEPDYYRESSLVPNDPDFWRQWGLSNTGQVFKEDTASGIAGADIDAPIAWNTSTNSKEIVAVLDSGIDYLHPDLSSNIWTDPSTWTHGYDAITGTLEPMDLASHGTHCAGIIGGVGNNSIGITGVNWNTTILPVRFLNSFGTGTVSDEIEAILWAARNGATIYSCSYGGSDPSQAEYEVMAGTAGLFICAAGNSGLDNDAIPHYPTSYDLENIISVAATNAQDNLASFSNYGKTSVDIAAPGEDIYSAKHNLYSPEPLWYDSFDTLSNWTTHGNWTLNTEYYTSPPSSAQGTVNNTGNYTEIPAILTLKEPLRIENLTNPIISYDLQLIGANYTFSIEGSNDNISWTKLEYDRKSFVLMPFTHRECKITTDLLKNPLYLRFIGDGTFITCFLDNVTLSEGYGTLTETRYGYMSGTSMAAPFVSGMSANLKTYAPDASYSMIKEAIMKSSDPLADLQNKTVTGGRVNLSAAMVYLKNPDTDKIRLYPGWNHVSVAKRLMSGNDTASDVFGKVTNTSGHSVLKYFNTTWITVQGDEIISPLSSYWIWTGDTQNITVKPDENQSGVYLKELLTGWNGFGVYGTVTLPAKDTLLQIGDNWTYVVGYDAKTGQYEEPIIRNSTSDSLILLPWQGYWLYVTDNVTYQVTN</sequence>
<comment type="caution">
    <text evidence="11">The sequence shown here is derived from an EMBL/GenBank/DDBJ whole genome shotgun (WGS) entry which is preliminary data.</text>
</comment>
<evidence type="ECO:0000256" key="3">
    <source>
        <dbReference type="ARBA" id="ARBA00022801"/>
    </source>
</evidence>
<keyword evidence="2 6" id="KW-0645">Protease</keyword>
<feature type="active site" description="Charge relay system" evidence="5 6">
    <location>
        <position position="534"/>
    </location>
</feature>
<evidence type="ECO:0000256" key="2">
    <source>
        <dbReference type="ARBA" id="ARBA00022670"/>
    </source>
</evidence>
<dbReference type="PROSITE" id="PS51892">
    <property type="entry name" value="SUBTILASE"/>
    <property type="match status" value="1"/>
</dbReference>
<dbReference type="InterPro" id="IPR022398">
    <property type="entry name" value="Peptidase_S8_His-AS"/>
</dbReference>
<feature type="active site" description="Charge relay system" evidence="5 6">
    <location>
        <position position="222"/>
    </location>
</feature>
<evidence type="ECO:0000256" key="5">
    <source>
        <dbReference type="PIRSR" id="PIRSR615500-1"/>
    </source>
</evidence>
<dbReference type="PANTHER" id="PTHR43806:SF11">
    <property type="entry name" value="CEREVISIN-RELATED"/>
    <property type="match status" value="1"/>
</dbReference>
<dbReference type="InterPro" id="IPR023827">
    <property type="entry name" value="Peptidase_S8_Asp-AS"/>
</dbReference>
<feature type="domain" description="Fervidolysin-like N-terminal prodomain" evidence="10">
    <location>
        <begin position="41"/>
        <end position="121"/>
    </location>
</feature>
<dbReference type="Pfam" id="PF22148">
    <property type="entry name" value="Fervidolysin_NPro-like"/>
    <property type="match status" value="1"/>
</dbReference>
<dbReference type="PROSITE" id="PS00138">
    <property type="entry name" value="SUBTILASE_SER"/>
    <property type="match status" value="1"/>
</dbReference>
<evidence type="ECO:0000256" key="6">
    <source>
        <dbReference type="PROSITE-ProRule" id="PRU01240"/>
    </source>
</evidence>
<gene>
    <name evidence="11" type="ORF">DLD82_14275</name>
</gene>
<evidence type="ECO:0000259" key="9">
    <source>
        <dbReference type="Pfam" id="PF00082"/>
    </source>
</evidence>
<proteinExistence type="inferred from homology"/>
<dbReference type="InterPro" id="IPR000209">
    <property type="entry name" value="Peptidase_S8/S53_dom"/>
</dbReference>
<keyword evidence="8" id="KW-1133">Transmembrane helix</keyword>
<dbReference type="EMBL" id="QGMZ01000038">
    <property type="protein sequence ID" value="PWR71064.1"/>
    <property type="molecule type" value="Genomic_DNA"/>
</dbReference>
<dbReference type="PROSITE" id="PS00136">
    <property type="entry name" value="SUBTILASE_ASP"/>
    <property type="match status" value="1"/>
</dbReference>
<evidence type="ECO:0000313" key="11">
    <source>
        <dbReference type="EMBL" id="PWR71064.1"/>
    </source>
</evidence>
<dbReference type="GeneID" id="97608977"/>
<comment type="similarity">
    <text evidence="1 6 7">Belongs to the peptidase S8 family.</text>
</comment>
<dbReference type="GO" id="GO:0006508">
    <property type="term" value="P:proteolysis"/>
    <property type="evidence" value="ECO:0007669"/>
    <property type="project" value="UniProtKB-KW"/>
</dbReference>
<dbReference type="InterPro" id="IPR036852">
    <property type="entry name" value="Peptidase_S8/S53_dom_sf"/>
</dbReference>
<feature type="active site" description="Charge relay system" evidence="5 6">
    <location>
        <position position="182"/>
    </location>
</feature>
<dbReference type="InterPro" id="IPR054399">
    <property type="entry name" value="Fervidolysin-like_N_prodom"/>
</dbReference>
<keyword evidence="4 6" id="KW-0720">Serine protease</keyword>
<dbReference type="PROSITE" id="PS00137">
    <property type="entry name" value="SUBTILASE_HIS"/>
    <property type="match status" value="1"/>
</dbReference>
<dbReference type="PRINTS" id="PR00723">
    <property type="entry name" value="SUBTILISIN"/>
</dbReference>
<dbReference type="OrthoDB" id="341609at2157"/>